<keyword evidence="3" id="KW-1185">Reference proteome</keyword>
<gene>
    <name evidence="2" type="ORF">IC230_17030</name>
</gene>
<keyword evidence="1" id="KW-0732">Signal</keyword>
<evidence type="ECO:0000313" key="3">
    <source>
        <dbReference type="Proteomes" id="UP000653797"/>
    </source>
</evidence>
<dbReference type="RefSeq" id="WP_191040248.1">
    <property type="nucleotide sequence ID" value="NZ_JACXAA010000006.1"/>
</dbReference>
<feature type="signal peptide" evidence="1">
    <location>
        <begin position="1"/>
        <end position="21"/>
    </location>
</feature>
<evidence type="ECO:0000313" key="2">
    <source>
        <dbReference type="EMBL" id="MBD2754614.1"/>
    </source>
</evidence>
<reference evidence="2" key="1">
    <citation type="submission" date="2020-09" db="EMBL/GenBank/DDBJ databases">
        <authorList>
            <person name="Kim M.K."/>
        </authorList>
    </citation>
    <scope>NUCLEOTIDE SEQUENCE</scope>
    <source>
        <strain evidence="2">BT704</strain>
    </source>
</reference>
<evidence type="ECO:0008006" key="4">
    <source>
        <dbReference type="Google" id="ProtNLM"/>
    </source>
</evidence>
<proteinExistence type="predicted"/>
<name>A0A927GEC1_9BACT</name>
<dbReference type="AlphaFoldDB" id="A0A927GEC1"/>
<organism evidence="2 3">
    <name type="scientific">Spirosoma validum</name>
    <dbReference type="NCBI Taxonomy" id="2771355"/>
    <lineage>
        <taxon>Bacteria</taxon>
        <taxon>Pseudomonadati</taxon>
        <taxon>Bacteroidota</taxon>
        <taxon>Cytophagia</taxon>
        <taxon>Cytophagales</taxon>
        <taxon>Cytophagaceae</taxon>
        <taxon>Spirosoma</taxon>
    </lineage>
</organism>
<comment type="caution">
    <text evidence="2">The sequence shown here is derived from an EMBL/GenBank/DDBJ whole genome shotgun (WGS) entry which is preliminary data.</text>
</comment>
<dbReference type="Gene3D" id="2.40.160.20">
    <property type="match status" value="1"/>
</dbReference>
<dbReference type="Proteomes" id="UP000653797">
    <property type="component" value="Unassembled WGS sequence"/>
</dbReference>
<evidence type="ECO:0000256" key="1">
    <source>
        <dbReference type="SAM" id="SignalP"/>
    </source>
</evidence>
<protein>
    <recommendedName>
        <fullName evidence="4">Acyloxyacyl hydrolase</fullName>
    </recommendedName>
</protein>
<dbReference type="InterPro" id="IPR011250">
    <property type="entry name" value="OMP/PagP_B-barrel"/>
</dbReference>
<dbReference type="SUPFAM" id="SSF56925">
    <property type="entry name" value="OMPA-like"/>
    <property type="match status" value="1"/>
</dbReference>
<feature type="chain" id="PRO_5037849769" description="Acyloxyacyl hydrolase" evidence="1">
    <location>
        <begin position="22"/>
        <end position="435"/>
    </location>
</feature>
<sequence>MRFVIHYFLLFCLPLSLSGQSVDTVYTVKYLKKSTSFAWTTFGGDILTLGGGKTDYQTPEGAIRNASLSPTAIPRLTIGGIHFWGHADFYVSFPLPFRWSPRPDAFSAMRYAHGIETGAKVYPFRLEPGRISPYVGISFRTMSYGHQTAGTSYTNGFPEVERMAVPLQAGLTYTTSNYLITAGIHYHPNTELSYAISPTTFGTTSLSPVSVSVGLLRYIDTDRNMTSSSSVTQLNRKHELLKRHNRLSAWYAGIGPSAAMPRPLGRSSYIQQKHPYLRGEAIGGFTPDLTIGRYFYKADLNVGLSYRTMGTHVSAFDADIRLRRHSFMVEAYKYLFNYLGFAPYVGPTVSLERLSMNDNERSYLQTKPAIGLIFGWDIRVTSTETSLLRTNLRWIHNLHLAVGDEQVLFDNIEFNFIQYVHYFGRNQVYQKYRKR</sequence>
<accession>A0A927GEC1</accession>
<dbReference type="EMBL" id="JACXAA010000006">
    <property type="protein sequence ID" value="MBD2754614.1"/>
    <property type="molecule type" value="Genomic_DNA"/>
</dbReference>